<feature type="domain" description="GH18" evidence="9">
    <location>
        <begin position="77"/>
        <end position="391"/>
    </location>
</feature>
<organism evidence="11">
    <name type="scientific">Neodiprion lecontei</name>
    <name type="common">Redheaded pine sawfly</name>
    <dbReference type="NCBI Taxonomy" id="441921"/>
    <lineage>
        <taxon>Eukaryota</taxon>
        <taxon>Metazoa</taxon>
        <taxon>Ecdysozoa</taxon>
        <taxon>Arthropoda</taxon>
        <taxon>Hexapoda</taxon>
        <taxon>Insecta</taxon>
        <taxon>Pterygota</taxon>
        <taxon>Neoptera</taxon>
        <taxon>Endopterygota</taxon>
        <taxon>Hymenoptera</taxon>
        <taxon>Tenthredinoidea</taxon>
        <taxon>Diprionidae</taxon>
        <taxon>Diprioninae</taxon>
        <taxon>Neodiprion</taxon>
    </lineage>
</organism>
<dbReference type="SMART" id="SM00636">
    <property type="entry name" value="Glyco_18"/>
    <property type="match status" value="1"/>
</dbReference>
<dbReference type="SUPFAM" id="SSF51445">
    <property type="entry name" value="(Trans)glycosidases"/>
    <property type="match status" value="1"/>
</dbReference>
<protein>
    <recommendedName>
        <fullName evidence="7">Chitinase domain-containing protein 1</fullName>
    </recommendedName>
</protein>
<evidence type="ECO:0000256" key="4">
    <source>
        <dbReference type="ARBA" id="ARBA00022525"/>
    </source>
</evidence>
<dbReference type="FunFam" id="3.20.20.80:FF:000028">
    <property type="entry name" value="Chitinase domain-containing protein 1"/>
    <property type="match status" value="1"/>
</dbReference>
<feature type="chain" id="PRO_5027095268" description="Chitinase domain-containing protein 1" evidence="8">
    <location>
        <begin position="22"/>
        <end position="391"/>
    </location>
</feature>
<evidence type="ECO:0000256" key="8">
    <source>
        <dbReference type="SAM" id="SignalP"/>
    </source>
</evidence>
<dbReference type="InterPro" id="IPR001223">
    <property type="entry name" value="Glyco_hydro18_cat"/>
</dbReference>
<dbReference type="GO" id="GO:0070492">
    <property type="term" value="F:oligosaccharide binding"/>
    <property type="evidence" value="ECO:0007669"/>
    <property type="project" value="TreeGrafter"/>
</dbReference>
<dbReference type="FunFam" id="3.10.50.10:FF:000002">
    <property type="entry name" value="Chitinase domain-containing protein 1"/>
    <property type="match status" value="1"/>
</dbReference>
<evidence type="ECO:0000256" key="3">
    <source>
        <dbReference type="ARBA" id="ARBA00009336"/>
    </source>
</evidence>
<dbReference type="FunCoup" id="A0A6J0BR36">
    <property type="interactions" value="770"/>
</dbReference>
<dbReference type="AlphaFoldDB" id="A0A6J0BR36"/>
<reference evidence="11" key="1">
    <citation type="submission" date="2025-08" db="UniProtKB">
        <authorList>
            <consortium name="RefSeq"/>
        </authorList>
    </citation>
    <scope>IDENTIFICATION</scope>
    <source>
        <tissue evidence="11">Thorax and Abdomen</tissue>
    </source>
</reference>
<keyword evidence="5 8" id="KW-0732">Signal</keyword>
<feature type="signal peptide" evidence="8">
    <location>
        <begin position="1"/>
        <end position="21"/>
    </location>
</feature>
<dbReference type="PROSITE" id="PS51910">
    <property type="entry name" value="GH18_2"/>
    <property type="match status" value="1"/>
</dbReference>
<gene>
    <name evidence="11" type="primary">LOC107221735</name>
</gene>
<comment type="similarity">
    <text evidence="3">Belongs to the glycosyl hydrolase 18 family.</text>
</comment>
<dbReference type="Gene3D" id="3.20.20.80">
    <property type="entry name" value="Glycosidases"/>
    <property type="match status" value="1"/>
</dbReference>
<dbReference type="Proteomes" id="UP000829291">
    <property type="component" value="Chromosome 1"/>
</dbReference>
<evidence type="ECO:0000256" key="1">
    <source>
        <dbReference type="ARBA" id="ARBA00004371"/>
    </source>
</evidence>
<keyword evidence="4" id="KW-0964">Secreted</keyword>
<proteinExistence type="inferred from homology"/>
<dbReference type="GO" id="GO:0012505">
    <property type="term" value="C:endomembrane system"/>
    <property type="evidence" value="ECO:0007669"/>
    <property type="project" value="TreeGrafter"/>
</dbReference>
<evidence type="ECO:0000259" key="9">
    <source>
        <dbReference type="PROSITE" id="PS51910"/>
    </source>
</evidence>
<name>A0A6J0BR36_NEOLC</name>
<keyword evidence="6" id="KW-0458">Lysosome</keyword>
<evidence type="ECO:0000313" key="10">
    <source>
        <dbReference type="Proteomes" id="UP000829291"/>
    </source>
</evidence>
<dbReference type="GO" id="GO:0008061">
    <property type="term" value="F:chitin binding"/>
    <property type="evidence" value="ECO:0007669"/>
    <property type="project" value="InterPro"/>
</dbReference>
<dbReference type="GO" id="GO:0005576">
    <property type="term" value="C:extracellular region"/>
    <property type="evidence" value="ECO:0007669"/>
    <property type="project" value="UniProtKB-SubCell"/>
</dbReference>
<keyword evidence="10" id="KW-1185">Reference proteome</keyword>
<dbReference type="RefSeq" id="XP_015516328.1">
    <property type="nucleotide sequence ID" value="XM_015660842.2"/>
</dbReference>
<dbReference type="InterPro" id="IPR011583">
    <property type="entry name" value="Chitinase_II/V-like_cat"/>
</dbReference>
<dbReference type="GeneID" id="107221735"/>
<accession>A0A6J0BR36</accession>
<dbReference type="Gene3D" id="3.10.50.10">
    <property type="match status" value="1"/>
</dbReference>
<evidence type="ECO:0000256" key="7">
    <source>
        <dbReference type="ARBA" id="ARBA00040976"/>
    </source>
</evidence>
<dbReference type="GO" id="GO:0005975">
    <property type="term" value="P:carbohydrate metabolic process"/>
    <property type="evidence" value="ECO:0007669"/>
    <property type="project" value="InterPro"/>
</dbReference>
<dbReference type="KEGG" id="nlo:107221735"/>
<evidence type="ECO:0000256" key="2">
    <source>
        <dbReference type="ARBA" id="ARBA00004613"/>
    </source>
</evidence>
<evidence type="ECO:0000256" key="5">
    <source>
        <dbReference type="ARBA" id="ARBA00022729"/>
    </source>
</evidence>
<dbReference type="PANTHER" id="PTHR46066:SF2">
    <property type="entry name" value="CHITINASE DOMAIN-CONTAINING PROTEIN 1"/>
    <property type="match status" value="1"/>
</dbReference>
<sequence length="391" mass="44151">MKFTIFTTVGTLLIIVTTAGGTLSPRQSKGKKSSVKKGPVDEDVFQRGLILDDPSAKEISSEANAYYKETGVRRFEGAVLGYVTPWNNHGYDVAKIFGGKFTLISPVWLQIHRIGKNSYDMPTHDIDKGWMKAVRKANNANHTVKILPRVILEQWTPSDIKLLLTNSQEQNQFIKILTDTAKTFQLDGYVLEIWNQLVASNTDNKLIVELIKSFARQLKQSNLDLILVIPPFRGVPDEIFSGQHFEKLADDVSAFSLMTYDYSNVQRPGPNSPVDWVRQCVERLLPDARDPRRAQILLGLNFYGNDYTIDGGGPIVGHQYLNLLQNYKGKLKWDNTSAEHYFSFKTSNGRHLVFYPSLLSINSRISLAKELGTGISIWELGQGLDFFYDLL</sequence>
<dbReference type="GO" id="GO:0005764">
    <property type="term" value="C:lysosome"/>
    <property type="evidence" value="ECO:0007669"/>
    <property type="project" value="UniProtKB-SubCell"/>
</dbReference>
<dbReference type="CDD" id="cd02876">
    <property type="entry name" value="GH18_SI-CLP"/>
    <property type="match status" value="1"/>
</dbReference>
<dbReference type="InterPro" id="IPR017853">
    <property type="entry name" value="GH"/>
</dbReference>
<dbReference type="InParanoid" id="A0A6J0BR36"/>
<dbReference type="PANTHER" id="PTHR46066">
    <property type="entry name" value="CHITINASE DOMAIN-CONTAINING PROTEIN 1 FAMILY MEMBER"/>
    <property type="match status" value="1"/>
</dbReference>
<dbReference type="OrthoDB" id="10254444at2759"/>
<evidence type="ECO:0000313" key="11">
    <source>
        <dbReference type="RefSeq" id="XP_015516328.1"/>
    </source>
</evidence>
<dbReference type="InterPro" id="IPR029070">
    <property type="entry name" value="Chitinase_insertion_sf"/>
</dbReference>
<comment type="subcellular location">
    <subcellularLocation>
        <location evidence="1">Lysosome</location>
    </subcellularLocation>
    <subcellularLocation>
        <location evidence="2">Secreted</location>
    </subcellularLocation>
</comment>
<evidence type="ECO:0000256" key="6">
    <source>
        <dbReference type="ARBA" id="ARBA00023228"/>
    </source>
</evidence>
<dbReference type="Pfam" id="PF00704">
    <property type="entry name" value="Glyco_hydro_18"/>
    <property type="match status" value="1"/>
</dbReference>